<feature type="transmembrane region" description="Helical" evidence="7">
    <location>
        <begin position="395"/>
        <end position="411"/>
    </location>
</feature>
<comment type="caution">
    <text evidence="8">The sequence shown here is derived from an EMBL/GenBank/DDBJ whole genome shotgun (WGS) entry which is preliminary data.</text>
</comment>
<dbReference type="AlphaFoldDB" id="A0A4V1RTX2"/>
<feature type="transmembrane region" description="Helical" evidence="7">
    <location>
        <begin position="342"/>
        <end position="361"/>
    </location>
</feature>
<feature type="compositionally biased region" description="Basic and acidic residues" evidence="6">
    <location>
        <begin position="169"/>
        <end position="181"/>
    </location>
</feature>
<dbReference type="PANTHER" id="PTHR42723">
    <property type="entry name" value="CHLOROPHYLL SYNTHASE"/>
    <property type="match status" value="1"/>
</dbReference>
<dbReference type="InterPro" id="IPR000537">
    <property type="entry name" value="UbiA_prenyltransferase"/>
</dbReference>
<feature type="region of interest" description="Disordered" evidence="6">
    <location>
        <begin position="1"/>
        <end position="59"/>
    </location>
</feature>
<feature type="transmembrane region" description="Helical" evidence="7">
    <location>
        <begin position="275"/>
        <end position="297"/>
    </location>
</feature>
<evidence type="ECO:0000256" key="4">
    <source>
        <dbReference type="ARBA" id="ARBA00022989"/>
    </source>
</evidence>
<dbReference type="Gene3D" id="1.10.357.140">
    <property type="entry name" value="UbiA prenyltransferase"/>
    <property type="match status" value="1"/>
</dbReference>
<evidence type="ECO:0000256" key="1">
    <source>
        <dbReference type="ARBA" id="ARBA00004141"/>
    </source>
</evidence>
<feature type="transmembrane region" description="Helical" evidence="7">
    <location>
        <begin position="368"/>
        <end position="389"/>
    </location>
</feature>
<dbReference type="PANTHER" id="PTHR42723:SF1">
    <property type="entry name" value="CHLOROPHYLL SYNTHASE, CHLOROPLASTIC"/>
    <property type="match status" value="1"/>
</dbReference>
<dbReference type="CDD" id="cd13963">
    <property type="entry name" value="PT_UbiA_2"/>
    <property type="match status" value="1"/>
</dbReference>
<reference evidence="8 9" key="1">
    <citation type="submission" date="2018-12" db="EMBL/GenBank/DDBJ databases">
        <authorList>
            <person name="Grouzdev D.S."/>
            <person name="Krutkina M.S."/>
        </authorList>
    </citation>
    <scope>NUCLEOTIDE SEQUENCE [LARGE SCALE GENOMIC DNA]</scope>
    <source>
        <strain evidence="8 9">RmlP026</strain>
    </source>
</reference>
<feature type="transmembrane region" description="Helical" evidence="7">
    <location>
        <begin position="476"/>
        <end position="493"/>
    </location>
</feature>
<feature type="region of interest" description="Disordered" evidence="6">
    <location>
        <begin position="157"/>
        <end position="181"/>
    </location>
</feature>
<evidence type="ECO:0000256" key="6">
    <source>
        <dbReference type="SAM" id="MobiDB-lite"/>
    </source>
</evidence>
<protein>
    <submittedName>
        <fullName evidence="8">UbiA family prenyltransferase</fullName>
    </submittedName>
</protein>
<evidence type="ECO:0000313" key="9">
    <source>
        <dbReference type="Proteomes" id="UP000290759"/>
    </source>
</evidence>
<keyword evidence="8" id="KW-0808">Transferase</keyword>
<evidence type="ECO:0000256" key="5">
    <source>
        <dbReference type="ARBA" id="ARBA00023136"/>
    </source>
</evidence>
<keyword evidence="4 7" id="KW-1133">Transmembrane helix</keyword>
<feature type="transmembrane region" description="Helical" evidence="7">
    <location>
        <begin position="514"/>
        <end position="531"/>
    </location>
</feature>
<evidence type="ECO:0000256" key="7">
    <source>
        <dbReference type="SAM" id="Phobius"/>
    </source>
</evidence>
<comment type="subcellular location">
    <subcellularLocation>
        <location evidence="1">Membrane</location>
        <topology evidence="1">Multi-pass membrane protein</topology>
    </subcellularLocation>
</comment>
<dbReference type="OrthoDB" id="9803632at2"/>
<dbReference type="Pfam" id="PF01040">
    <property type="entry name" value="UbiA"/>
    <property type="match status" value="1"/>
</dbReference>
<name>A0A4V1RTX2_9HYPH</name>
<dbReference type="Proteomes" id="UP000290759">
    <property type="component" value="Unassembled WGS sequence"/>
</dbReference>
<keyword evidence="9" id="KW-1185">Reference proteome</keyword>
<dbReference type="NCBIfam" id="NF006088">
    <property type="entry name" value="PRK08238.1"/>
    <property type="match status" value="1"/>
</dbReference>
<accession>A0A4V1RTX2</accession>
<keyword evidence="3 7" id="KW-0812">Transmembrane</keyword>
<dbReference type="GO" id="GO:0016765">
    <property type="term" value="F:transferase activity, transferring alkyl or aryl (other than methyl) groups"/>
    <property type="evidence" value="ECO:0007669"/>
    <property type="project" value="InterPro"/>
</dbReference>
<organism evidence="8 9">
    <name type="scientific">Lichenibacterium minor</name>
    <dbReference type="NCBI Taxonomy" id="2316528"/>
    <lineage>
        <taxon>Bacteria</taxon>
        <taxon>Pseudomonadati</taxon>
        <taxon>Pseudomonadota</taxon>
        <taxon>Alphaproteobacteria</taxon>
        <taxon>Hyphomicrobiales</taxon>
        <taxon>Lichenihabitantaceae</taxon>
        <taxon>Lichenibacterium</taxon>
    </lineage>
</organism>
<reference evidence="8 9" key="2">
    <citation type="submission" date="2019-02" db="EMBL/GenBank/DDBJ databases">
        <title>'Lichenibacterium ramalinii' gen. nov. sp. nov., 'Lichenibacterium minor' gen. nov. sp. nov.</title>
        <authorList>
            <person name="Pankratov T."/>
        </authorList>
    </citation>
    <scope>NUCLEOTIDE SEQUENCE [LARGE SCALE GENOMIC DNA]</scope>
    <source>
        <strain evidence="8 9">RmlP026</strain>
    </source>
</reference>
<keyword evidence="5 7" id="KW-0472">Membrane</keyword>
<evidence type="ECO:0000256" key="3">
    <source>
        <dbReference type="ARBA" id="ARBA00022692"/>
    </source>
</evidence>
<feature type="transmembrane region" description="Helical" evidence="7">
    <location>
        <begin position="439"/>
        <end position="464"/>
    </location>
</feature>
<dbReference type="GO" id="GO:0016020">
    <property type="term" value="C:membrane"/>
    <property type="evidence" value="ECO:0007669"/>
    <property type="project" value="UniProtKB-SubCell"/>
</dbReference>
<feature type="transmembrane region" description="Helical" evidence="7">
    <location>
        <begin position="318"/>
        <end position="336"/>
    </location>
</feature>
<keyword evidence="2" id="KW-1003">Cell membrane</keyword>
<sequence>MPARALRRPGSGIGAAGTDVPRPPVGPEERRRAVQAIDISGRPEPQADHAAGRPPAPPIASPALVIDLDRALLRAEPLHERLFAALKSNPLSAPALATAALRGRAALDGAAADAAGAFDLDACPRRDAVEALATGAKGAGRAVTWLSREALGGGDGDLARLTDGGAGARRPDASPDAEARSLQDRHPDGFAYLGRSDADLPIWRAARERFGVDLSPALRRRAEAEGLGIVELGRAPSVGRAVLRGMRPHQWLKNLLVFVPFALSMGELHPRDAGVAVLAFACLCALTSGTYLVNDLFDIDADRRHPRKRKRPIASGDLPVATACAAAAALIAGALACACLLRLAFAAALGTYLVITLAYSFRLKKMAMVDVLVIAMLFTLRILAGMLLVSEKPSHWLLMFSIFFFLSLAFMKREVEFGVVRQAGRTTLSGRGYDLDDRLYVLCCGLSSGIASVVIFSLFITATIERQPFNYRSPELLWGVMGLLGYWILRMWMLTTRGLMNDDPILFAARDRTSVVLGAACALLAVCAQVVRL</sequence>
<dbReference type="InterPro" id="IPR044878">
    <property type="entry name" value="UbiA_sf"/>
</dbReference>
<evidence type="ECO:0000256" key="2">
    <source>
        <dbReference type="ARBA" id="ARBA00022475"/>
    </source>
</evidence>
<evidence type="ECO:0000313" key="8">
    <source>
        <dbReference type="EMBL" id="RYC29144.1"/>
    </source>
</evidence>
<proteinExistence type="predicted"/>
<gene>
    <name evidence="8" type="ORF">D3273_25530</name>
</gene>
<dbReference type="EMBL" id="QYBB01000067">
    <property type="protein sequence ID" value="RYC29144.1"/>
    <property type="molecule type" value="Genomic_DNA"/>
</dbReference>
<dbReference type="InterPro" id="IPR050475">
    <property type="entry name" value="Prenyltransferase_related"/>
</dbReference>